<comment type="caution">
    <text evidence="6">The sequence shown here is derived from an EMBL/GenBank/DDBJ whole genome shotgun (WGS) entry which is preliminary data.</text>
</comment>
<name>A0ABP7QZ11_9SPHI</name>
<keyword evidence="3" id="KW-0804">Transcription</keyword>
<keyword evidence="2 4" id="KW-0238">DNA-binding</keyword>
<evidence type="ECO:0000313" key="6">
    <source>
        <dbReference type="EMBL" id="GAA3990130.1"/>
    </source>
</evidence>
<dbReference type="PRINTS" id="PR00455">
    <property type="entry name" value="HTHTETR"/>
</dbReference>
<evidence type="ECO:0000256" key="4">
    <source>
        <dbReference type="PROSITE-ProRule" id="PRU00335"/>
    </source>
</evidence>
<evidence type="ECO:0000256" key="1">
    <source>
        <dbReference type="ARBA" id="ARBA00023015"/>
    </source>
</evidence>
<dbReference type="PANTHER" id="PTHR30055">
    <property type="entry name" value="HTH-TYPE TRANSCRIPTIONAL REGULATOR RUTR"/>
    <property type="match status" value="1"/>
</dbReference>
<dbReference type="Pfam" id="PF00440">
    <property type="entry name" value="TetR_N"/>
    <property type="match status" value="1"/>
</dbReference>
<evidence type="ECO:0000259" key="5">
    <source>
        <dbReference type="PROSITE" id="PS50977"/>
    </source>
</evidence>
<reference evidence="7" key="1">
    <citation type="journal article" date="2019" name="Int. J. Syst. Evol. Microbiol.">
        <title>The Global Catalogue of Microorganisms (GCM) 10K type strain sequencing project: providing services to taxonomists for standard genome sequencing and annotation.</title>
        <authorList>
            <consortium name="The Broad Institute Genomics Platform"/>
            <consortium name="The Broad Institute Genome Sequencing Center for Infectious Disease"/>
            <person name="Wu L."/>
            <person name="Ma J."/>
        </authorList>
    </citation>
    <scope>NUCLEOTIDE SEQUENCE [LARGE SCALE GENOMIC DNA]</scope>
    <source>
        <strain evidence="7">JCM 16601</strain>
    </source>
</reference>
<gene>
    <name evidence="6" type="ORF">GCM10022210_49540</name>
</gene>
<dbReference type="RefSeq" id="WP_259086765.1">
    <property type="nucleotide sequence ID" value="NZ_BAAAZC010000031.1"/>
</dbReference>
<evidence type="ECO:0000256" key="3">
    <source>
        <dbReference type="ARBA" id="ARBA00023163"/>
    </source>
</evidence>
<feature type="DNA-binding region" description="H-T-H motif" evidence="4">
    <location>
        <begin position="26"/>
        <end position="45"/>
    </location>
</feature>
<dbReference type="EMBL" id="BAAAZC010000031">
    <property type="protein sequence ID" value="GAA3990130.1"/>
    <property type="molecule type" value="Genomic_DNA"/>
</dbReference>
<dbReference type="Gene3D" id="1.10.357.10">
    <property type="entry name" value="Tetracycline Repressor, domain 2"/>
    <property type="match status" value="2"/>
</dbReference>
<accession>A0ABP7QZ11</accession>
<proteinExistence type="predicted"/>
<keyword evidence="7" id="KW-1185">Reference proteome</keyword>
<protein>
    <submittedName>
        <fullName evidence="6">TetR/AcrR family transcriptional regulator</fullName>
    </submittedName>
</protein>
<dbReference type="PROSITE" id="PS50977">
    <property type="entry name" value="HTH_TETR_2"/>
    <property type="match status" value="1"/>
</dbReference>
<organism evidence="6 7">
    <name type="scientific">Mucilaginibacter dorajii</name>
    <dbReference type="NCBI Taxonomy" id="692994"/>
    <lineage>
        <taxon>Bacteria</taxon>
        <taxon>Pseudomonadati</taxon>
        <taxon>Bacteroidota</taxon>
        <taxon>Sphingobacteriia</taxon>
        <taxon>Sphingobacteriales</taxon>
        <taxon>Sphingobacteriaceae</taxon>
        <taxon>Mucilaginibacter</taxon>
    </lineage>
</organism>
<evidence type="ECO:0000313" key="7">
    <source>
        <dbReference type="Proteomes" id="UP001500742"/>
    </source>
</evidence>
<evidence type="ECO:0000256" key="2">
    <source>
        <dbReference type="ARBA" id="ARBA00023125"/>
    </source>
</evidence>
<dbReference type="Proteomes" id="UP001500742">
    <property type="component" value="Unassembled WGS sequence"/>
</dbReference>
<dbReference type="InterPro" id="IPR050109">
    <property type="entry name" value="HTH-type_TetR-like_transc_reg"/>
</dbReference>
<feature type="domain" description="HTH tetR-type" evidence="5">
    <location>
        <begin position="3"/>
        <end position="63"/>
    </location>
</feature>
<dbReference type="PANTHER" id="PTHR30055:SF234">
    <property type="entry name" value="HTH-TYPE TRANSCRIPTIONAL REGULATOR BETI"/>
    <property type="match status" value="1"/>
</dbReference>
<dbReference type="SUPFAM" id="SSF46689">
    <property type="entry name" value="Homeodomain-like"/>
    <property type="match status" value="1"/>
</dbReference>
<dbReference type="InterPro" id="IPR036271">
    <property type="entry name" value="Tet_transcr_reg_TetR-rel_C_sf"/>
</dbReference>
<keyword evidence="1" id="KW-0805">Transcription regulation</keyword>
<dbReference type="InterPro" id="IPR001647">
    <property type="entry name" value="HTH_TetR"/>
</dbReference>
<dbReference type="SUPFAM" id="SSF48498">
    <property type="entry name" value="Tetracyclin repressor-like, C-terminal domain"/>
    <property type="match status" value="1"/>
</dbReference>
<dbReference type="InterPro" id="IPR009057">
    <property type="entry name" value="Homeodomain-like_sf"/>
</dbReference>
<sequence>MTLETKNRIVAVARGLFLSYGIRSITMDDIASHGGISKKTIYRFFADKGALIEAVIDIATTQKTIDDRKANQAYENAVVELFLIGNQLAEISWILKPGVFHDLKIYYNQVFERLIVFKNDFLYQLIKHNIERGIKEGVYKADVNISIRVRFLLETLRFAFDPVIFPVNKFNQQDVQKEFFLLFLEGISTVKGDEMLRSKIKRQRI</sequence>